<dbReference type="InterPro" id="IPR011576">
    <property type="entry name" value="Pyridox_Oxase_N"/>
</dbReference>
<dbReference type="EMBL" id="BAAATR010000010">
    <property type="protein sequence ID" value="GAA2244920.1"/>
    <property type="molecule type" value="Genomic_DNA"/>
</dbReference>
<dbReference type="InterPro" id="IPR012349">
    <property type="entry name" value="Split_barrel_FMN-bd"/>
</dbReference>
<protein>
    <submittedName>
        <fullName evidence="8">Pyridoxal 5'-phosphate synthase</fullName>
    </submittedName>
</protein>
<evidence type="ECO:0000256" key="1">
    <source>
        <dbReference type="ARBA" id="ARBA00001917"/>
    </source>
</evidence>
<keyword evidence="3" id="KW-0285">Flavoprotein</keyword>
<comment type="caution">
    <text evidence="8">The sequence shown here is derived from an EMBL/GenBank/DDBJ whole genome shotgun (WGS) entry which is preliminary data.</text>
</comment>
<dbReference type="PIRSF" id="PIRSF000190">
    <property type="entry name" value="Pyd_amn-ph_oxd"/>
    <property type="match status" value="1"/>
</dbReference>
<dbReference type="RefSeq" id="WP_344636711.1">
    <property type="nucleotide sequence ID" value="NZ_BAAATR010000010.1"/>
</dbReference>
<feature type="domain" description="Pyridoxamine 5'-phosphate oxidase N-terminal" evidence="6">
    <location>
        <begin position="48"/>
        <end position="174"/>
    </location>
</feature>
<dbReference type="Pfam" id="PF10590">
    <property type="entry name" value="PNP_phzG_C"/>
    <property type="match status" value="1"/>
</dbReference>
<sequence length="233" mass="25292">MTEQAKAKDRSALAQLLLEHPPMARELPGFAVDGLPTNPAELFGEWLTGAFEAGVPDPQVVTLSTVDTDGCPDARVLALRDVDVTGAGWVFAADADSPKGRQLAARPRAALTVYWPLLGRQVRVRGMVEAASPEDSALDFLGRSPWSRLACLVGHQSEPLRSFEAYDSAAQEAELLLEADPKAVAPGHTVYVLRASEVEFWQGDSARRHVRVHYTRNEVGAVAGAWSRTLLWP</sequence>
<evidence type="ECO:0000256" key="5">
    <source>
        <dbReference type="ARBA" id="ARBA00023002"/>
    </source>
</evidence>
<evidence type="ECO:0000259" key="6">
    <source>
        <dbReference type="Pfam" id="PF01243"/>
    </source>
</evidence>
<dbReference type="InterPro" id="IPR000659">
    <property type="entry name" value="Pyridox_Oxase"/>
</dbReference>
<organism evidence="8 9">
    <name type="scientific">Kitasatospora cystarginea</name>
    <dbReference type="NCBI Taxonomy" id="58350"/>
    <lineage>
        <taxon>Bacteria</taxon>
        <taxon>Bacillati</taxon>
        <taxon>Actinomycetota</taxon>
        <taxon>Actinomycetes</taxon>
        <taxon>Kitasatosporales</taxon>
        <taxon>Streptomycetaceae</taxon>
        <taxon>Kitasatospora</taxon>
    </lineage>
</organism>
<dbReference type="Pfam" id="PF01243">
    <property type="entry name" value="PNPOx_N"/>
    <property type="match status" value="1"/>
</dbReference>
<proteinExistence type="inferred from homology"/>
<comment type="similarity">
    <text evidence="2">Belongs to the pyridoxamine 5'-phosphate oxidase family.</text>
</comment>
<accession>A0ABN3DZA7</accession>
<dbReference type="SUPFAM" id="SSF50475">
    <property type="entry name" value="FMN-binding split barrel"/>
    <property type="match status" value="1"/>
</dbReference>
<comment type="cofactor">
    <cofactor evidence="1">
        <name>FMN</name>
        <dbReference type="ChEBI" id="CHEBI:58210"/>
    </cofactor>
</comment>
<dbReference type="Proteomes" id="UP001500305">
    <property type="component" value="Unassembled WGS sequence"/>
</dbReference>
<evidence type="ECO:0000256" key="4">
    <source>
        <dbReference type="ARBA" id="ARBA00022643"/>
    </source>
</evidence>
<feature type="domain" description="Pyridoxine 5'-phosphate oxidase dimerisation C-terminal" evidence="7">
    <location>
        <begin position="189"/>
        <end position="233"/>
    </location>
</feature>
<evidence type="ECO:0000259" key="7">
    <source>
        <dbReference type="Pfam" id="PF10590"/>
    </source>
</evidence>
<dbReference type="PANTHER" id="PTHR10851">
    <property type="entry name" value="PYRIDOXINE-5-PHOSPHATE OXIDASE"/>
    <property type="match status" value="1"/>
</dbReference>
<name>A0ABN3DZA7_9ACTN</name>
<keyword evidence="9" id="KW-1185">Reference proteome</keyword>
<dbReference type="Gene3D" id="2.30.110.10">
    <property type="entry name" value="Electron Transport, Fmn-binding Protein, Chain A"/>
    <property type="match status" value="1"/>
</dbReference>
<dbReference type="InterPro" id="IPR019576">
    <property type="entry name" value="Pyridoxamine_oxidase_dimer_C"/>
</dbReference>
<evidence type="ECO:0000313" key="8">
    <source>
        <dbReference type="EMBL" id="GAA2244920.1"/>
    </source>
</evidence>
<dbReference type="NCBIfam" id="NF004231">
    <property type="entry name" value="PRK05679.1"/>
    <property type="match status" value="1"/>
</dbReference>
<evidence type="ECO:0000256" key="2">
    <source>
        <dbReference type="ARBA" id="ARBA00007301"/>
    </source>
</evidence>
<keyword evidence="5" id="KW-0560">Oxidoreductase</keyword>
<reference evidence="8 9" key="1">
    <citation type="journal article" date="2019" name="Int. J. Syst. Evol. Microbiol.">
        <title>The Global Catalogue of Microorganisms (GCM) 10K type strain sequencing project: providing services to taxonomists for standard genome sequencing and annotation.</title>
        <authorList>
            <consortium name="The Broad Institute Genomics Platform"/>
            <consortium name="The Broad Institute Genome Sequencing Center for Infectious Disease"/>
            <person name="Wu L."/>
            <person name="Ma J."/>
        </authorList>
    </citation>
    <scope>NUCLEOTIDE SEQUENCE [LARGE SCALE GENOMIC DNA]</scope>
    <source>
        <strain evidence="8 9">JCM 7356</strain>
    </source>
</reference>
<evidence type="ECO:0000256" key="3">
    <source>
        <dbReference type="ARBA" id="ARBA00022630"/>
    </source>
</evidence>
<dbReference type="PANTHER" id="PTHR10851:SF0">
    <property type="entry name" value="PYRIDOXINE-5'-PHOSPHATE OXIDASE"/>
    <property type="match status" value="1"/>
</dbReference>
<gene>
    <name evidence="8" type="ORF">GCM10010430_28470</name>
</gene>
<keyword evidence="4" id="KW-0288">FMN</keyword>
<evidence type="ECO:0000313" key="9">
    <source>
        <dbReference type="Proteomes" id="UP001500305"/>
    </source>
</evidence>